<keyword evidence="4" id="KW-1185">Reference proteome</keyword>
<dbReference type="Proteomes" id="UP001249020">
    <property type="component" value="Unassembled WGS sequence"/>
</dbReference>
<dbReference type="EMBL" id="JAVRIE010000001">
    <property type="protein sequence ID" value="MDT0581760.1"/>
    <property type="molecule type" value="Genomic_DNA"/>
</dbReference>
<dbReference type="SUPFAM" id="SSF81901">
    <property type="entry name" value="HCP-like"/>
    <property type="match status" value="1"/>
</dbReference>
<dbReference type="PANTHER" id="PTHR11102">
    <property type="entry name" value="SEL-1-LIKE PROTEIN"/>
    <property type="match status" value="1"/>
</dbReference>
<proteinExistence type="predicted"/>
<feature type="chain" id="PRO_5043835647" evidence="2">
    <location>
        <begin position="24"/>
        <end position="527"/>
    </location>
</feature>
<accession>A0AAW8R1N4</accession>
<keyword evidence="2" id="KW-0732">Signal</keyword>
<gene>
    <name evidence="3" type="ORF">RM544_04345</name>
</gene>
<dbReference type="RefSeq" id="WP_311360535.1">
    <property type="nucleotide sequence ID" value="NZ_JAVRIE010000001.1"/>
</dbReference>
<dbReference type="Gene3D" id="1.25.40.10">
    <property type="entry name" value="Tetratricopeptide repeat domain"/>
    <property type="match status" value="1"/>
</dbReference>
<evidence type="ECO:0000313" key="3">
    <source>
        <dbReference type="EMBL" id="MDT0581760.1"/>
    </source>
</evidence>
<evidence type="ECO:0000256" key="1">
    <source>
        <dbReference type="SAM" id="MobiDB-lite"/>
    </source>
</evidence>
<feature type="region of interest" description="Disordered" evidence="1">
    <location>
        <begin position="387"/>
        <end position="409"/>
    </location>
</feature>
<dbReference type="InterPro" id="IPR050767">
    <property type="entry name" value="Sel1_AlgK"/>
</dbReference>
<reference evidence="3 4" key="1">
    <citation type="submission" date="2023-09" db="EMBL/GenBank/DDBJ databases">
        <authorList>
            <person name="Rey-Velasco X."/>
        </authorList>
    </citation>
    <scope>NUCLEOTIDE SEQUENCE [LARGE SCALE GENOMIC DNA]</scope>
    <source>
        <strain evidence="3 4">W409</strain>
    </source>
</reference>
<protein>
    <submittedName>
        <fullName evidence="3">Sel1 repeat family protein</fullName>
    </submittedName>
</protein>
<feature type="signal peptide" evidence="2">
    <location>
        <begin position="1"/>
        <end position="23"/>
    </location>
</feature>
<evidence type="ECO:0000256" key="2">
    <source>
        <dbReference type="SAM" id="SignalP"/>
    </source>
</evidence>
<dbReference type="InterPro" id="IPR011990">
    <property type="entry name" value="TPR-like_helical_dom_sf"/>
</dbReference>
<dbReference type="AlphaFoldDB" id="A0AAW8R1N4"/>
<evidence type="ECO:0000313" key="4">
    <source>
        <dbReference type="Proteomes" id="UP001249020"/>
    </source>
</evidence>
<name>A0AAW8R1N4_9ALTE</name>
<dbReference type="PANTHER" id="PTHR11102:SF160">
    <property type="entry name" value="ERAD-ASSOCIATED E3 UBIQUITIN-PROTEIN LIGASE COMPONENT HRD3"/>
    <property type="match status" value="1"/>
</dbReference>
<organism evidence="3 4">
    <name type="scientific">Brumicola blandensis</name>
    <dbReference type="NCBI Taxonomy" id="3075611"/>
    <lineage>
        <taxon>Bacteria</taxon>
        <taxon>Pseudomonadati</taxon>
        <taxon>Pseudomonadota</taxon>
        <taxon>Gammaproteobacteria</taxon>
        <taxon>Alteromonadales</taxon>
        <taxon>Alteromonadaceae</taxon>
        <taxon>Brumicola</taxon>
    </lineage>
</organism>
<sequence>MILLFAYLRLLLLASALSILVFADVCQSPQRLVAQATKLDDKEQALRLLFPAVENGNGDAQTLFTQLAIQLDKQHWLQLAGDMGSSGALYYNAMQSKDAKSIRRWLKKSSELGHPQSQFEYALLQRKFDEKMKWMTKSAEQGYEPAIISMAKYTFEAKHDDEAMRWLSKAAAFDASSAHKVANLYWKKGEKEQAKAFFKTAAEQDYAASVTMLKILDKYSPQSLSVLRDVPPENAECAQSVQFVANSLVSFAQALSFRAEYEKDARLASLPICLAEPIWLKPNALDCQANFDGQPRLSCDLYPLSKMKTPLGFTHMVVFAEQGKANVNNGVMYLDQSDTYAVFVHELAHFAGFVDEYALPPELANYHCNKNQAPNLLLAKQMPVEPANNENQLADPKPQDEAGDSEPSLVEEKQATVLVYEPEQRYTTWTTALDAHNKLQMLESNNPILHRISPSNTCKNTDVKSYKPSHQMTFLEYHDLRNIPRVYRTLWRQVLVNTANYSAINDNLAIAAFENGDNDAGVFWTDL</sequence>
<comment type="caution">
    <text evidence="3">The sequence shown here is derived from an EMBL/GenBank/DDBJ whole genome shotgun (WGS) entry which is preliminary data.</text>
</comment>